<name>A0A2N3N7G0_9PEZI</name>
<feature type="non-terminal residue" evidence="4">
    <location>
        <position position="1"/>
    </location>
</feature>
<dbReference type="AlphaFoldDB" id="A0A2N3N7G0"/>
<dbReference type="EMBL" id="NLAX01000697">
    <property type="protein sequence ID" value="PKS08375.1"/>
    <property type="molecule type" value="Genomic_DNA"/>
</dbReference>
<comment type="caution">
    <text evidence="4">The sequence shown here is derived from an EMBL/GenBank/DDBJ whole genome shotgun (WGS) entry which is preliminary data.</text>
</comment>
<dbReference type="GO" id="GO:0016616">
    <property type="term" value="F:oxidoreductase activity, acting on the CH-OH group of donors, NAD or NADP as acceptor"/>
    <property type="evidence" value="ECO:0007669"/>
    <property type="project" value="TreeGrafter"/>
</dbReference>
<dbReference type="InterPro" id="IPR001509">
    <property type="entry name" value="Epimerase_deHydtase"/>
</dbReference>
<dbReference type="STRING" id="41688.A0A2N3N7G0"/>
<dbReference type="SUPFAM" id="SSF51735">
    <property type="entry name" value="NAD(P)-binding Rossmann-fold domains"/>
    <property type="match status" value="1"/>
</dbReference>
<sequence length="344" mass="37693">SATKMSNQLSALPVGSTILITGVNGYIGSHIANMLLALGFRVRGTVRAPKPWLNDMFTAKYGEGVFETVLLDRFDDIPTLEKIMDGTSAVLHAATDVTFGSDPEAIIPWVIKASENMLEAAASKPTIKRFVLTSSSTAVVIPVADKEGVRVDEGTFNDSAVAAAWDPATPDDFKFYAVYAASKTQGEKAAWEWIKKNKPNFVFNTVLPSFNTGEILHPEIQGSTMGWVRLLLKGDKFLFSRFPPEYSVDVKDTARLHVIGILAPEVQSRRLFAWGRAVNLTDIITTLKTLRPHNNLIPDPPETDGRDLTEVVPAAVAVRLLKKYFGQDGWTPFSTSLAEGIRDL</sequence>
<gene>
    <name evidence="4" type="ORF">jhhlp_005319</name>
</gene>
<proteinExistence type="inferred from homology"/>
<protein>
    <recommendedName>
        <fullName evidence="3">NAD-dependent epimerase/dehydratase domain-containing protein</fullName>
    </recommendedName>
</protein>
<keyword evidence="1" id="KW-0560">Oxidoreductase</keyword>
<evidence type="ECO:0000313" key="5">
    <source>
        <dbReference type="Proteomes" id="UP000233524"/>
    </source>
</evidence>
<dbReference type="InterPro" id="IPR036291">
    <property type="entry name" value="NAD(P)-bd_dom_sf"/>
</dbReference>
<dbReference type="InParanoid" id="A0A2N3N7G0"/>
<dbReference type="PANTHER" id="PTHR10366:SF562">
    <property type="entry name" value="ALDEHYDE REDUCTASE II (AFU_ORTHOLOGUE AFUA_1G11360)"/>
    <property type="match status" value="1"/>
</dbReference>
<feature type="domain" description="NAD-dependent epimerase/dehydratase" evidence="3">
    <location>
        <begin position="18"/>
        <end position="201"/>
    </location>
</feature>
<evidence type="ECO:0000313" key="4">
    <source>
        <dbReference type="EMBL" id="PKS08375.1"/>
    </source>
</evidence>
<dbReference type="InterPro" id="IPR050425">
    <property type="entry name" value="NAD(P)_dehydrat-like"/>
</dbReference>
<evidence type="ECO:0000256" key="1">
    <source>
        <dbReference type="ARBA" id="ARBA00023002"/>
    </source>
</evidence>
<evidence type="ECO:0000259" key="3">
    <source>
        <dbReference type="Pfam" id="PF01370"/>
    </source>
</evidence>
<reference evidence="4 5" key="1">
    <citation type="journal article" date="2017" name="G3 (Bethesda)">
        <title>First Draft Genome Sequence of the Pathogenic Fungus Lomentospora prolificans (Formerly Scedosporium prolificans).</title>
        <authorList>
            <person name="Luo R."/>
            <person name="Zimin A."/>
            <person name="Workman R."/>
            <person name="Fan Y."/>
            <person name="Pertea G."/>
            <person name="Grossman N."/>
            <person name="Wear M.P."/>
            <person name="Jia B."/>
            <person name="Miller H."/>
            <person name="Casadevall A."/>
            <person name="Timp W."/>
            <person name="Zhang S.X."/>
            <person name="Salzberg S.L."/>
        </authorList>
    </citation>
    <scope>NUCLEOTIDE SEQUENCE [LARGE SCALE GENOMIC DNA]</scope>
    <source>
        <strain evidence="4 5">JHH-5317</strain>
    </source>
</reference>
<keyword evidence="5" id="KW-1185">Reference proteome</keyword>
<dbReference type="VEuPathDB" id="FungiDB:jhhlp_005319"/>
<comment type="similarity">
    <text evidence="2">Belongs to the NAD(P)-dependent epimerase/dehydratase family. Dihydroflavonol-4-reductase subfamily.</text>
</comment>
<dbReference type="Pfam" id="PF01370">
    <property type="entry name" value="Epimerase"/>
    <property type="match status" value="1"/>
</dbReference>
<dbReference type="Gene3D" id="3.40.50.720">
    <property type="entry name" value="NAD(P)-binding Rossmann-like Domain"/>
    <property type="match status" value="1"/>
</dbReference>
<dbReference type="PANTHER" id="PTHR10366">
    <property type="entry name" value="NAD DEPENDENT EPIMERASE/DEHYDRATASE"/>
    <property type="match status" value="1"/>
</dbReference>
<dbReference type="Proteomes" id="UP000233524">
    <property type="component" value="Unassembled WGS sequence"/>
</dbReference>
<accession>A0A2N3N7G0</accession>
<dbReference type="OrthoDB" id="5193915at2759"/>
<evidence type="ECO:0000256" key="2">
    <source>
        <dbReference type="ARBA" id="ARBA00023445"/>
    </source>
</evidence>
<organism evidence="4 5">
    <name type="scientific">Lomentospora prolificans</name>
    <dbReference type="NCBI Taxonomy" id="41688"/>
    <lineage>
        <taxon>Eukaryota</taxon>
        <taxon>Fungi</taxon>
        <taxon>Dikarya</taxon>
        <taxon>Ascomycota</taxon>
        <taxon>Pezizomycotina</taxon>
        <taxon>Sordariomycetes</taxon>
        <taxon>Hypocreomycetidae</taxon>
        <taxon>Microascales</taxon>
        <taxon>Microascaceae</taxon>
        <taxon>Lomentospora</taxon>
    </lineage>
</organism>